<dbReference type="InterPro" id="IPR050416">
    <property type="entry name" value="FAD-linked_Oxidoreductase"/>
</dbReference>
<dbReference type="AlphaFoldDB" id="A0A5B2WQ54"/>
<dbReference type="Gene3D" id="3.30.43.10">
    <property type="entry name" value="Uridine Diphospho-n-acetylenolpyruvylglucosamine Reductase, domain 2"/>
    <property type="match status" value="1"/>
</dbReference>
<dbReference type="InterPro" id="IPR036318">
    <property type="entry name" value="FAD-bd_PCMH-like_sf"/>
</dbReference>
<dbReference type="GO" id="GO:0071949">
    <property type="term" value="F:FAD binding"/>
    <property type="evidence" value="ECO:0007669"/>
    <property type="project" value="InterPro"/>
</dbReference>
<dbReference type="EMBL" id="VUOB01000071">
    <property type="protein sequence ID" value="KAA2252910.1"/>
    <property type="molecule type" value="Genomic_DNA"/>
</dbReference>
<keyword evidence="5" id="KW-0560">Oxidoreductase</keyword>
<dbReference type="OrthoDB" id="9775082at2"/>
<keyword evidence="3" id="KW-0285">Flavoprotein</keyword>
<dbReference type="InterPro" id="IPR012951">
    <property type="entry name" value="BBE"/>
</dbReference>
<dbReference type="PANTHER" id="PTHR42973">
    <property type="entry name" value="BINDING OXIDOREDUCTASE, PUTATIVE (AFU_ORTHOLOGUE AFUA_1G17690)-RELATED"/>
    <property type="match status" value="1"/>
</dbReference>
<accession>A0A5B2WQ54</accession>
<dbReference type="Gene3D" id="3.40.462.20">
    <property type="match status" value="1"/>
</dbReference>
<dbReference type="RefSeq" id="WP_149853998.1">
    <property type="nucleotide sequence ID" value="NZ_VUOB01000071.1"/>
</dbReference>
<evidence type="ECO:0000256" key="2">
    <source>
        <dbReference type="ARBA" id="ARBA00005466"/>
    </source>
</evidence>
<comment type="similarity">
    <text evidence="2">Belongs to the oxygen-dependent FAD-linked oxidoreductase family.</text>
</comment>
<dbReference type="Pfam" id="PF08031">
    <property type="entry name" value="BBE"/>
    <property type="match status" value="1"/>
</dbReference>
<gene>
    <name evidence="7" type="ORF">F0L68_34025</name>
</gene>
<dbReference type="Pfam" id="PF01565">
    <property type="entry name" value="FAD_binding_4"/>
    <property type="match status" value="1"/>
</dbReference>
<sequence length="486" mass="51203">MKINLGDVVGRTSAASAVTPAPAEAATASRSAIAAMKRRLGKAVILPDESGFDAARSAYNLAVQHNPLAVVVPETPEAAAEAVAIAADGLLPIGVQSTGHGIGAAAAGGILINTSKLAGVSVNPVGRTARVGGGATWGAVIAASSEHGLAALNGTSDTVGALGFISGGGLPVHGRSYGFAADHVRSLRLVAPDGQILTLSPERHPELFWAVRGGKSNYGLLLEATIDLFPLRHLTGGQLVFPGVLGERVLRAWHEWIQDVPDEMTSAISFLHFPDAPFIPEPLRGQHLVSIRIAYTGTPEHGEELLRPLRALGPVQDDVRPRPYADIARIANDPTTPTPSIDQTGLFDRLNAGDLDTLLSVVGPDHPTAPASVEVRHLGGKLAAQPKHRNAIGPARHAGFTFWMVDLVPGSEHLPRIEAAHLAIMKTMEPLLTGGRFPNFVSLADLTPEAVRSCYAPADYRRLVELKTKVDPHNLFRVNHNIGPAR</sequence>
<keyword evidence="4" id="KW-0274">FAD</keyword>
<keyword evidence="8" id="KW-1185">Reference proteome</keyword>
<dbReference type="PANTHER" id="PTHR42973:SF39">
    <property type="entry name" value="FAD-BINDING PCMH-TYPE DOMAIN-CONTAINING PROTEIN"/>
    <property type="match status" value="1"/>
</dbReference>
<organism evidence="7 8">
    <name type="scientific">Solihabitans fulvus</name>
    <dbReference type="NCBI Taxonomy" id="1892852"/>
    <lineage>
        <taxon>Bacteria</taxon>
        <taxon>Bacillati</taxon>
        <taxon>Actinomycetota</taxon>
        <taxon>Actinomycetes</taxon>
        <taxon>Pseudonocardiales</taxon>
        <taxon>Pseudonocardiaceae</taxon>
        <taxon>Solihabitans</taxon>
    </lineage>
</organism>
<evidence type="ECO:0000259" key="6">
    <source>
        <dbReference type="PROSITE" id="PS51387"/>
    </source>
</evidence>
<feature type="domain" description="FAD-binding PCMH-type" evidence="6">
    <location>
        <begin position="63"/>
        <end position="231"/>
    </location>
</feature>
<comment type="caution">
    <text evidence="7">The sequence shown here is derived from an EMBL/GenBank/DDBJ whole genome shotgun (WGS) entry which is preliminary data.</text>
</comment>
<evidence type="ECO:0000256" key="3">
    <source>
        <dbReference type="ARBA" id="ARBA00022630"/>
    </source>
</evidence>
<dbReference type="Proteomes" id="UP000323454">
    <property type="component" value="Unassembled WGS sequence"/>
</dbReference>
<reference evidence="7 8" key="2">
    <citation type="submission" date="2019-09" db="EMBL/GenBank/DDBJ databases">
        <authorList>
            <person name="Jin C."/>
        </authorList>
    </citation>
    <scope>NUCLEOTIDE SEQUENCE [LARGE SCALE GENOMIC DNA]</scope>
    <source>
        <strain evidence="7 8">AN110305</strain>
    </source>
</reference>
<dbReference type="Gene3D" id="3.30.465.10">
    <property type="match status" value="1"/>
</dbReference>
<proteinExistence type="inferred from homology"/>
<dbReference type="GO" id="GO:0016491">
    <property type="term" value="F:oxidoreductase activity"/>
    <property type="evidence" value="ECO:0007669"/>
    <property type="project" value="UniProtKB-KW"/>
</dbReference>
<evidence type="ECO:0000256" key="1">
    <source>
        <dbReference type="ARBA" id="ARBA00001974"/>
    </source>
</evidence>
<reference evidence="7 8" key="1">
    <citation type="submission" date="2019-09" db="EMBL/GenBank/DDBJ databases">
        <title>Goodfellowia gen. nov., a new genus of the Pseudonocardineae related to Actinoalloteichus, containing Goodfellowia coeruleoviolacea gen. nov., comb. nov. gen. nov., comb. nov.</title>
        <authorList>
            <person name="Labeda D."/>
        </authorList>
    </citation>
    <scope>NUCLEOTIDE SEQUENCE [LARGE SCALE GENOMIC DNA]</scope>
    <source>
        <strain evidence="7 8">AN110305</strain>
    </source>
</reference>
<name>A0A5B2WQ54_9PSEU</name>
<dbReference type="SUPFAM" id="SSF56176">
    <property type="entry name" value="FAD-binding/transporter-associated domain-like"/>
    <property type="match status" value="1"/>
</dbReference>
<dbReference type="InterPro" id="IPR016169">
    <property type="entry name" value="FAD-bd_PCMH_sub2"/>
</dbReference>
<dbReference type="InterPro" id="IPR016166">
    <property type="entry name" value="FAD-bd_PCMH"/>
</dbReference>
<dbReference type="PROSITE" id="PS51387">
    <property type="entry name" value="FAD_PCMH"/>
    <property type="match status" value="1"/>
</dbReference>
<evidence type="ECO:0000256" key="5">
    <source>
        <dbReference type="ARBA" id="ARBA00023002"/>
    </source>
</evidence>
<comment type="cofactor">
    <cofactor evidence="1">
        <name>FAD</name>
        <dbReference type="ChEBI" id="CHEBI:57692"/>
    </cofactor>
</comment>
<dbReference type="InterPro" id="IPR006094">
    <property type="entry name" value="Oxid_FAD_bind_N"/>
</dbReference>
<evidence type="ECO:0000256" key="4">
    <source>
        <dbReference type="ARBA" id="ARBA00022827"/>
    </source>
</evidence>
<dbReference type="InterPro" id="IPR016167">
    <property type="entry name" value="FAD-bd_PCMH_sub1"/>
</dbReference>
<evidence type="ECO:0000313" key="7">
    <source>
        <dbReference type="EMBL" id="KAA2252910.1"/>
    </source>
</evidence>
<evidence type="ECO:0000313" key="8">
    <source>
        <dbReference type="Proteomes" id="UP000323454"/>
    </source>
</evidence>
<protein>
    <submittedName>
        <fullName evidence="7">FAD-binding oxidoreductase</fullName>
    </submittedName>
</protein>